<dbReference type="RefSeq" id="WP_161391822.1">
    <property type="nucleotide sequence ID" value="NZ_JBHSCP010000002.1"/>
</dbReference>
<dbReference type="OrthoDB" id="1750577at2"/>
<dbReference type="Pfam" id="PF03703">
    <property type="entry name" value="bPH_2"/>
    <property type="match status" value="1"/>
</dbReference>
<keyword evidence="4" id="KW-1185">Reference proteome</keyword>
<dbReference type="Proteomes" id="UP000469430">
    <property type="component" value="Unassembled WGS sequence"/>
</dbReference>
<dbReference type="PANTHER" id="PTHR34473">
    <property type="entry name" value="UPF0699 TRANSMEMBRANE PROTEIN YDBS"/>
    <property type="match status" value="1"/>
</dbReference>
<dbReference type="AlphaFoldDB" id="A0A6I4U0A5"/>
<evidence type="ECO:0000259" key="2">
    <source>
        <dbReference type="Pfam" id="PF03703"/>
    </source>
</evidence>
<feature type="domain" description="YdbS-like PH" evidence="2">
    <location>
        <begin position="66"/>
        <end position="145"/>
    </location>
</feature>
<dbReference type="InterPro" id="IPR005182">
    <property type="entry name" value="YdbS-like_PH"/>
</dbReference>
<feature type="transmembrane region" description="Helical" evidence="1">
    <location>
        <begin position="26"/>
        <end position="59"/>
    </location>
</feature>
<evidence type="ECO:0000313" key="4">
    <source>
        <dbReference type="Proteomes" id="UP000469430"/>
    </source>
</evidence>
<protein>
    <submittedName>
        <fullName evidence="3">PH domain-containing protein</fullName>
    </submittedName>
</protein>
<keyword evidence="1" id="KW-0812">Transmembrane</keyword>
<proteinExistence type="predicted"/>
<gene>
    <name evidence="3" type="ORF">GRI97_13910</name>
</gene>
<organism evidence="3 4">
    <name type="scientific">Croceibacterium xixiisoli</name>
    <dbReference type="NCBI Taxonomy" id="1476466"/>
    <lineage>
        <taxon>Bacteria</taxon>
        <taxon>Pseudomonadati</taxon>
        <taxon>Pseudomonadota</taxon>
        <taxon>Alphaproteobacteria</taxon>
        <taxon>Sphingomonadales</taxon>
        <taxon>Erythrobacteraceae</taxon>
        <taxon>Croceibacterium</taxon>
    </lineage>
</organism>
<keyword evidence="1" id="KW-0472">Membrane</keyword>
<evidence type="ECO:0000256" key="1">
    <source>
        <dbReference type="SAM" id="Phobius"/>
    </source>
</evidence>
<dbReference type="PANTHER" id="PTHR34473:SF3">
    <property type="entry name" value="TRANSMEMBRANE PROTEIN-RELATED"/>
    <property type="match status" value="1"/>
</dbReference>
<dbReference type="EMBL" id="WTYJ01000003">
    <property type="protein sequence ID" value="MXP00084.1"/>
    <property type="molecule type" value="Genomic_DNA"/>
</dbReference>
<accession>A0A6I4U0A5</accession>
<reference evidence="3 4" key="1">
    <citation type="submission" date="2019-12" db="EMBL/GenBank/DDBJ databases">
        <title>Genomic-based taxomic classification of the family Erythrobacteraceae.</title>
        <authorList>
            <person name="Xu L."/>
        </authorList>
    </citation>
    <scope>NUCLEOTIDE SEQUENCE [LARGE SCALE GENOMIC DNA]</scope>
    <source>
        <strain evidence="3 4">S36</strain>
    </source>
</reference>
<name>A0A6I4U0A5_9SPHN</name>
<keyword evidence="1" id="KW-1133">Transmembrane helix</keyword>
<comment type="caution">
    <text evidence="3">The sequence shown here is derived from an EMBL/GenBank/DDBJ whole genome shotgun (WGS) entry which is preliminary data.</text>
</comment>
<sequence length="154" mass="17081">MDDDGLIPLHPDYIKVLRIAALRRTLILLVAATLIEIFASFPLGIAIVPALLLAGWWIFLAPGRRYRVAGYRVDGEWLRVVQGLWRRTDTLVPFIRVQHIDVDQGVAERRYGLATLVLHTAGVVDSVVGLPGLPHADALAIRDAIRARIGREHA</sequence>
<evidence type="ECO:0000313" key="3">
    <source>
        <dbReference type="EMBL" id="MXP00084.1"/>
    </source>
</evidence>